<dbReference type="EMBL" id="MAUE01000025">
    <property type="protein sequence ID" value="OCW24766.1"/>
    <property type="molecule type" value="Genomic_DNA"/>
</dbReference>
<comment type="caution">
    <text evidence="2">The sequence shown here is derived from an EMBL/GenBank/DDBJ whole genome shotgun (WGS) entry which is preliminary data.</text>
</comment>
<reference evidence="1 3" key="1">
    <citation type="submission" date="2016-06" db="EMBL/GenBank/DDBJ databases">
        <title>Draft genome sequence of Pseudomonas sp. S1E40, a novel strain antagonistic activity to fungal plant pathogen.</title>
        <authorList>
            <person name="Tambong J.T."/>
            <person name="Tchagang C."/>
            <person name="Xu R."/>
        </authorList>
    </citation>
    <scope>NUCLEOTIDE SEQUENCE [LARGE SCALE GENOMIC DNA]</scope>
    <source>
        <strain evidence="1 3">S1E40</strain>
    </source>
</reference>
<dbReference type="OrthoDB" id="7026978at2"/>
<dbReference type="RefSeq" id="WP_065905370.1">
    <property type="nucleotide sequence ID" value="NZ_MAUE01000025.1"/>
</dbReference>
<keyword evidence="3" id="KW-1185">Reference proteome</keyword>
<reference evidence="2 4" key="2">
    <citation type="submission" date="2018-03" db="EMBL/GenBank/DDBJ databases">
        <title>Diversity of bacteria associated with corn roots inoculated with woodland soils in Canada, and Description of Pseudomonas aylmerense sp. nov.</title>
        <authorList>
            <person name="Tambong J.T."/>
            <person name="Xu R."/>
            <person name="Tchagang C."/>
        </authorList>
    </citation>
    <scope>NUCLEOTIDE SEQUENCE [LARGE SCALE GENOMIC DNA]</scope>
    <source>
        <strain evidence="2 4">S1E44</strain>
    </source>
</reference>
<evidence type="ECO:0000313" key="3">
    <source>
        <dbReference type="Proteomes" id="UP000095081"/>
    </source>
</evidence>
<dbReference type="EMBL" id="PYWW01000055">
    <property type="protein sequence ID" value="PTC24683.1"/>
    <property type="molecule type" value="Genomic_DNA"/>
</dbReference>
<dbReference type="AlphaFoldDB" id="A0A2T4FMP3"/>
<evidence type="ECO:0000313" key="2">
    <source>
        <dbReference type="EMBL" id="PTC24683.1"/>
    </source>
</evidence>
<gene>
    <name evidence="1" type="ORF">BBG20_16930</name>
    <name evidence="2" type="ORF">C9382_26965</name>
</gene>
<accession>A0A2T4FMP3</accession>
<proteinExistence type="predicted"/>
<protein>
    <submittedName>
        <fullName evidence="2">Uncharacterized protein</fullName>
    </submittedName>
</protein>
<dbReference type="Proteomes" id="UP000095081">
    <property type="component" value="Unassembled WGS sequence"/>
</dbReference>
<dbReference type="Proteomes" id="UP000240571">
    <property type="component" value="Unassembled WGS sequence"/>
</dbReference>
<organism evidence="2 4">
    <name type="scientific">Pseudomonas aylmerensis</name>
    <dbReference type="NCBI Taxonomy" id="1869229"/>
    <lineage>
        <taxon>Bacteria</taxon>
        <taxon>Pseudomonadati</taxon>
        <taxon>Pseudomonadota</taxon>
        <taxon>Gammaproteobacteria</taxon>
        <taxon>Pseudomonadales</taxon>
        <taxon>Pseudomonadaceae</taxon>
        <taxon>Pseudomonas</taxon>
    </lineage>
</organism>
<evidence type="ECO:0000313" key="1">
    <source>
        <dbReference type="EMBL" id="OCW24766.1"/>
    </source>
</evidence>
<evidence type="ECO:0000313" key="4">
    <source>
        <dbReference type="Proteomes" id="UP000240571"/>
    </source>
</evidence>
<sequence length="1248" mass="137945">MLAGLYANALRDGIKNGILQESLDNIPKDSSFGKWWSHLHDAIKSPPFTVWAKSKHIDLSKPIEIYPGFDQISCYIHGERKSLWGPEQDKSWPVFMAPVMKAAGVLGLGKTAITAPTSGSSAPLETIGKFYGEPRRPWSMGTLAERATKLERTKIFEPIPPADLAKRVHERSDEALAHEQTALGDAQDKHVLGAKLRALPNDDPAQIARYLKDTLLQVHPLSSYSLNQEEQVSDTVSLEAFISGNGWQLPKSRVELNNMIEVLDIPTLQEPPHGDFGGGLSWSPPLDLESQTHVYSHVLYNLKLPGLDGENPAVRKKGALDYLMKRMPLETYDLRNPRRVIEDVLGSPKALELGKALQEKMGAAVTEETFQDWALTAIMTTLDNESVFTPKQHHTAGFDLSADRLYGQPLAGVKQALSDHLVATGKTSARLAPIGTHLLLSRAAPELLVKDIPSSVTYGSNSWMHLRAAVKFIEAQAPGASAQMNFTQIMERANLTPLSSDEQALRNVFTNESLMLWGKLNSVIGNQAGDTPSLEDLKLCQTHFNQQVEELSKVSQHLMTPMPTRRDIALEKLKEVFGETLPLERNYLQSANEQYGDNRYFSPVDVYMSNELRPGRWRSIDSSLSANDLTSKGLTDPNFTFKTRFDAYHHGMKVSHKNLLKNMFSKLPEEDRKHLEFGKQELYYLRPAITGHASHLIPSADEIVAKGLGGLLIRSEHEGNVCHYEVFPNSMLIRKRTDLPRQLELGGVKPLANTEINKTHRLDWNAYKTGKPPRGESTTSQIQLHRITPEKEWVPPPQDSSVNAMPMSYFGGKSEYLAELAASQHFTPDYETFKNAAHGESALEETTRQHIAGREFLLGLIPFKNAIEAAIDGDAAQAAMLFVMDGLSFVVPAGKVASNIGKMGTRGALKSLSIAKMAGAGILAAANPVGGLDDLVRLVGKGGQKLTTIGPQRFGKLMGIADNVDLIKLSNRHDIAMGTYKVAGSTEPVSVTAKYNETAGKWVPYDVVKNKVYGKPLDNFTPETARYIDDTLGTDGVVLRVKRNHLERSLARDNAMDFGRKLKDFNAPGVGIFTYVDEYKGVERLNICAHGVNPNYGQLLLDEPMKMYYNGKGNTPVELLATLKASNINPESYNNVRLLMCHSGNGGADSFGGQFGGLIKRNVKAFQGRLHADLEPQDVDFLLAGPRSNSPHLTEEIKKEVLRRLQPSLNVHPKKAPMPGDSYLTSEYSESIRLYYRPLKFNFTSTAA</sequence>
<name>A0A2T4FMP3_9PSED</name>